<sequence>MDFRLTEDQESIRDLARKIFEAEAGEESFKALDKSGEWMNQPLWQALGQSELLGVVTPVEYGGASMGLTELSILLHEQGRVAAPIPLAWSAGLSAMTLTRFGTDAQKDAYLRQMASGSLIVTVGLSEVATVDVCEPQMQAVRSGTGFVLTGEKTAVPALGVASKVIVSAQVGEEGVGLFILDREADGVTYQPQTSTSGEPLGLLTFEEARLDGDALIGEVGTETVTWVTERAWALLCALQLGVSEKQLEMTAAYAKTREQFG</sequence>
<reference evidence="5" key="1">
    <citation type="submission" date="2018-05" db="EMBL/GenBank/DDBJ databases">
        <authorList>
            <person name="Lanie J.A."/>
            <person name="Ng W.-L."/>
            <person name="Kazmierczak K.M."/>
            <person name="Andrzejewski T.M."/>
            <person name="Davidsen T.M."/>
            <person name="Wayne K.J."/>
            <person name="Tettelin H."/>
            <person name="Glass J.I."/>
            <person name="Rusch D."/>
            <person name="Podicherti R."/>
            <person name="Tsui H.-C.T."/>
            <person name="Winkler M.E."/>
        </authorList>
    </citation>
    <scope>NUCLEOTIDE SEQUENCE</scope>
</reference>
<organism evidence="5">
    <name type="scientific">marine metagenome</name>
    <dbReference type="NCBI Taxonomy" id="408172"/>
    <lineage>
        <taxon>unclassified sequences</taxon>
        <taxon>metagenomes</taxon>
        <taxon>ecological metagenomes</taxon>
    </lineage>
</organism>
<name>A0A382IFB6_9ZZZZ</name>
<gene>
    <name evidence="5" type="ORF">METZ01_LOCUS251194</name>
</gene>
<dbReference type="GO" id="GO:0050660">
    <property type="term" value="F:flavin adenine dinucleotide binding"/>
    <property type="evidence" value="ECO:0007669"/>
    <property type="project" value="InterPro"/>
</dbReference>
<dbReference type="AlphaFoldDB" id="A0A382IFB6"/>
<evidence type="ECO:0000256" key="2">
    <source>
        <dbReference type="ARBA" id="ARBA00022827"/>
    </source>
</evidence>
<dbReference type="Gene3D" id="1.10.540.10">
    <property type="entry name" value="Acyl-CoA dehydrogenase/oxidase, N-terminal domain"/>
    <property type="match status" value="1"/>
</dbReference>
<dbReference type="InterPro" id="IPR009100">
    <property type="entry name" value="AcylCoA_DH/oxidase_NM_dom_sf"/>
</dbReference>
<evidence type="ECO:0000256" key="1">
    <source>
        <dbReference type="ARBA" id="ARBA00022630"/>
    </source>
</evidence>
<keyword evidence="2" id="KW-0274">FAD</keyword>
<proteinExistence type="predicted"/>
<protein>
    <recommendedName>
        <fullName evidence="4">Acyl-CoA dehydrogenase/oxidase N-terminal domain-containing protein</fullName>
    </recommendedName>
</protein>
<evidence type="ECO:0000313" key="5">
    <source>
        <dbReference type="EMBL" id="SVB98340.1"/>
    </source>
</evidence>
<dbReference type="Gene3D" id="2.40.110.10">
    <property type="entry name" value="Butyryl-CoA Dehydrogenase, subunit A, domain 2"/>
    <property type="match status" value="1"/>
</dbReference>
<keyword evidence="3" id="KW-0560">Oxidoreductase</keyword>
<dbReference type="EMBL" id="UINC01067043">
    <property type="protein sequence ID" value="SVB98340.1"/>
    <property type="molecule type" value="Genomic_DNA"/>
</dbReference>
<dbReference type="GO" id="GO:0003995">
    <property type="term" value="F:acyl-CoA dehydrogenase activity"/>
    <property type="evidence" value="ECO:0007669"/>
    <property type="project" value="TreeGrafter"/>
</dbReference>
<dbReference type="InterPro" id="IPR037069">
    <property type="entry name" value="AcylCoA_DH/ox_N_sf"/>
</dbReference>
<dbReference type="InterPro" id="IPR046373">
    <property type="entry name" value="Acyl-CoA_Oxase/DH_mid-dom_sf"/>
</dbReference>
<evidence type="ECO:0000259" key="4">
    <source>
        <dbReference type="Pfam" id="PF02771"/>
    </source>
</evidence>
<dbReference type="PANTHER" id="PTHR43884:SF20">
    <property type="entry name" value="ACYL-COA DEHYDROGENASE FADE28"/>
    <property type="match status" value="1"/>
</dbReference>
<dbReference type="PANTHER" id="PTHR43884">
    <property type="entry name" value="ACYL-COA DEHYDROGENASE"/>
    <property type="match status" value="1"/>
</dbReference>
<dbReference type="Pfam" id="PF02771">
    <property type="entry name" value="Acyl-CoA_dh_N"/>
    <property type="match status" value="1"/>
</dbReference>
<dbReference type="InterPro" id="IPR013786">
    <property type="entry name" value="AcylCoA_DH/ox_N"/>
</dbReference>
<feature type="non-terminal residue" evidence="5">
    <location>
        <position position="262"/>
    </location>
</feature>
<accession>A0A382IFB6</accession>
<dbReference type="SUPFAM" id="SSF56645">
    <property type="entry name" value="Acyl-CoA dehydrogenase NM domain-like"/>
    <property type="match status" value="1"/>
</dbReference>
<feature type="domain" description="Acyl-CoA dehydrogenase/oxidase N-terminal" evidence="4">
    <location>
        <begin position="6"/>
        <end position="117"/>
    </location>
</feature>
<keyword evidence="1" id="KW-0285">Flavoprotein</keyword>
<evidence type="ECO:0000256" key="3">
    <source>
        <dbReference type="ARBA" id="ARBA00023002"/>
    </source>
</evidence>